<dbReference type="RefSeq" id="WP_053086842.1">
    <property type="nucleotide sequence ID" value="NZ_CVQQ01000011.1"/>
</dbReference>
<reference evidence="2 3" key="1">
    <citation type="submission" date="2018-12" db="EMBL/GenBank/DDBJ databases">
        <authorList>
            <consortium name="Pathogen Informatics"/>
        </authorList>
    </citation>
    <scope>NUCLEOTIDE SEQUENCE [LARGE SCALE GENOMIC DNA]</scope>
    <source>
        <strain evidence="2 3">NCTC10437</strain>
    </source>
</reference>
<name>A0A448IXE6_MYCAU</name>
<dbReference type="EMBL" id="LR134356">
    <property type="protein sequence ID" value="VEG57138.1"/>
    <property type="molecule type" value="Genomic_DNA"/>
</dbReference>
<organism evidence="2 3">
    <name type="scientific">Mycolicibacterium aurum</name>
    <name type="common">Mycobacterium aurum</name>
    <dbReference type="NCBI Taxonomy" id="1791"/>
    <lineage>
        <taxon>Bacteria</taxon>
        <taxon>Bacillati</taxon>
        <taxon>Actinomycetota</taxon>
        <taxon>Actinomycetes</taxon>
        <taxon>Mycobacteriales</taxon>
        <taxon>Mycobacteriaceae</taxon>
        <taxon>Mycolicibacterium</taxon>
    </lineage>
</organism>
<dbReference type="Proteomes" id="UP000279306">
    <property type="component" value="Chromosome"/>
</dbReference>
<keyword evidence="3" id="KW-1185">Reference proteome</keyword>
<dbReference type="STRING" id="1791.GCA_001049355_03470"/>
<feature type="domain" description="DUF4062" evidence="1">
    <location>
        <begin position="6"/>
        <end position="87"/>
    </location>
</feature>
<proteinExistence type="predicted"/>
<dbReference type="KEGG" id="mauu:NCTC10437_04145"/>
<evidence type="ECO:0000313" key="2">
    <source>
        <dbReference type="EMBL" id="VEG57138.1"/>
    </source>
</evidence>
<accession>A0A448IXE6</accession>
<evidence type="ECO:0000313" key="3">
    <source>
        <dbReference type="Proteomes" id="UP000279306"/>
    </source>
</evidence>
<evidence type="ECO:0000259" key="1">
    <source>
        <dbReference type="Pfam" id="PF13271"/>
    </source>
</evidence>
<dbReference type="InterPro" id="IPR025139">
    <property type="entry name" value="DUF4062"/>
</dbReference>
<gene>
    <name evidence="2" type="ORF">NCTC10437_04145</name>
</gene>
<protein>
    <recommendedName>
        <fullName evidence="1">DUF4062 domain-containing protein</fullName>
    </recommendedName>
</protein>
<dbReference type="Pfam" id="PF13271">
    <property type="entry name" value="DUF4062"/>
    <property type="match status" value="1"/>
</dbReference>
<dbReference type="AlphaFoldDB" id="A0A448IXE6"/>
<sequence length="351" mass="40566">MERRYQVFLSSTYRDLEKERQEVIQALLELDCIPAGMELFPAVSYDQWTLIKEVIDLSDYYVVVLGGKYGSVTEEGISYTEKEFDYAVARDMQILGFVPDDPNKLTKDKIELDPAVRKKLDAFQQKVMARPIKKYRGPDDLGAVVSRALNTAIRKHPQEGWVRARFAMTSDVEKEIAELREQLAEAEVARLKSGKTTDEDTSVFKQGESPLKLGFHVVSNNYGNKTDIKLESLLTWDEVLREIGPKMIDEATEQELQERLALHLLFRADWDEASEQHRDEVKVIPNSKPLIFIDEWERVIVQLRAIGLIDKGQKRRQVRDSNTYFRLTDKGDRHLVRLLAERNDQETLFST</sequence>